<comment type="caution">
    <text evidence="2">The sequence shown here is derived from an EMBL/GenBank/DDBJ whole genome shotgun (WGS) entry which is preliminary data.</text>
</comment>
<dbReference type="EMBL" id="JADCNL010000350">
    <property type="protein sequence ID" value="KAG0448187.1"/>
    <property type="molecule type" value="Genomic_DNA"/>
</dbReference>
<evidence type="ECO:0000313" key="3">
    <source>
        <dbReference type="Proteomes" id="UP000636800"/>
    </source>
</evidence>
<dbReference type="EMBL" id="JADCNM010000351">
    <property type="protein sequence ID" value="KAG0448091.1"/>
    <property type="molecule type" value="Genomic_DNA"/>
</dbReference>
<keyword evidence="3" id="KW-1185">Reference proteome</keyword>
<accession>A0A835PAK0</accession>
<name>A0A835PAK0_VANPL</name>
<evidence type="ECO:0000313" key="2">
    <source>
        <dbReference type="EMBL" id="KAG0448187.1"/>
    </source>
</evidence>
<organism evidence="2 3">
    <name type="scientific">Vanilla planifolia</name>
    <name type="common">Vanilla</name>
    <dbReference type="NCBI Taxonomy" id="51239"/>
    <lineage>
        <taxon>Eukaryota</taxon>
        <taxon>Viridiplantae</taxon>
        <taxon>Streptophyta</taxon>
        <taxon>Embryophyta</taxon>
        <taxon>Tracheophyta</taxon>
        <taxon>Spermatophyta</taxon>
        <taxon>Magnoliopsida</taxon>
        <taxon>Liliopsida</taxon>
        <taxon>Asparagales</taxon>
        <taxon>Orchidaceae</taxon>
        <taxon>Vanilloideae</taxon>
        <taxon>Vanilleae</taxon>
        <taxon>Vanilla</taxon>
    </lineage>
</organism>
<evidence type="ECO:0000313" key="4">
    <source>
        <dbReference type="Proteomes" id="UP000639772"/>
    </source>
</evidence>
<evidence type="ECO:0000313" key="1">
    <source>
        <dbReference type="EMBL" id="KAG0448091.1"/>
    </source>
</evidence>
<sequence length="57" mass="5996">MCAAGVGKWYSFSVAGHEPGQSPGKLDYMILAVVSAASFAVRSSSSYRWRLVSTAPG</sequence>
<gene>
    <name evidence="2" type="ORF">HPP92_027969</name>
    <name evidence="1" type="ORF">HPP92_028006</name>
</gene>
<proteinExistence type="predicted"/>
<dbReference type="AlphaFoldDB" id="A0A835PAK0"/>
<dbReference type="Proteomes" id="UP000639772">
    <property type="component" value="Unassembled WGS sequence"/>
</dbReference>
<reference evidence="3 4" key="1">
    <citation type="journal article" date="2020" name="Nat. Food">
        <title>A phased Vanilla planifolia genome enables genetic improvement of flavour and production.</title>
        <authorList>
            <person name="Hasing T."/>
            <person name="Tang H."/>
            <person name="Brym M."/>
            <person name="Khazi F."/>
            <person name="Huang T."/>
            <person name="Chambers A.H."/>
        </authorList>
    </citation>
    <scope>NUCLEOTIDE SEQUENCE [LARGE SCALE GENOMIC DNA]</scope>
    <source>
        <tissue evidence="2">Leaf</tissue>
    </source>
</reference>
<dbReference type="Proteomes" id="UP000636800">
    <property type="component" value="Unassembled WGS sequence"/>
</dbReference>
<protein>
    <submittedName>
        <fullName evidence="2">Uncharacterized protein</fullName>
    </submittedName>
</protein>